<dbReference type="InterPro" id="IPR000847">
    <property type="entry name" value="LysR_HTH_N"/>
</dbReference>
<proteinExistence type="inferred from homology"/>
<dbReference type="GO" id="GO:0043565">
    <property type="term" value="F:sequence-specific DNA binding"/>
    <property type="evidence" value="ECO:0007669"/>
    <property type="project" value="TreeGrafter"/>
</dbReference>
<gene>
    <name evidence="6" type="primary">gcvA</name>
    <name evidence="6" type="ORF">FKG95_26525</name>
</gene>
<comment type="similarity">
    <text evidence="1">Belongs to the LysR transcriptional regulatory family.</text>
</comment>
<dbReference type="NCBIfam" id="NF008352">
    <property type="entry name" value="PRK11139.1"/>
    <property type="match status" value="1"/>
</dbReference>
<dbReference type="AlphaFoldDB" id="A0A545T3Y0"/>
<dbReference type="InterPro" id="IPR036388">
    <property type="entry name" value="WH-like_DNA-bd_sf"/>
</dbReference>
<dbReference type="Gene3D" id="3.40.190.10">
    <property type="entry name" value="Periplasmic binding protein-like II"/>
    <property type="match status" value="2"/>
</dbReference>
<dbReference type="Gene3D" id="1.10.10.10">
    <property type="entry name" value="Winged helix-like DNA-binding domain superfamily/Winged helix DNA-binding domain"/>
    <property type="match status" value="1"/>
</dbReference>
<evidence type="ECO:0000313" key="7">
    <source>
        <dbReference type="Proteomes" id="UP000315252"/>
    </source>
</evidence>
<dbReference type="InterPro" id="IPR058163">
    <property type="entry name" value="LysR-type_TF_proteobact-type"/>
</dbReference>
<dbReference type="FunFam" id="1.10.10.10:FF:000038">
    <property type="entry name" value="Glycine cleavage system transcriptional activator"/>
    <property type="match status" value="1"/>
</dbReference>
<dbReference type="EMBL" id="VHSH01000013">
    <property type="protein sequence ID" value="TQV71933.1"/>
    <property type="molecule type" value="Genomic_DNA"/>
</dbReference>
<dbReference type="GO" id="GO:0003700">
    <property type="term" value="F:DNA-binding transcription factor activity"/>
    <property type="evidence" value="ECO:0007669"/>
    <property type="project" value="InterPro"/>
</dbReference>
<dbReference type="Pfam" id="PF00126">
    <property type="entry name" value="HTH_1"/>
    <property type="match status" value="1"/>
</dbReference>
<evidence type="ECO:0000259" key="5">
    <source>
        <dbReference type="PROSITE" id="PS50931"/>
    </source>
</evidence>
<dbReference type="RefSeq" id="WP_142899480.1">
    <property type="nucleotide sequence ID" value="NZ_ML660064.1"/>
</dbReference>
<keyword evidence="4" id="KW-0804">Transcription</keyword>
<dbReference type="Pfam" id="PF03466">
    <property type="entry name" value="LysR_substrate"/>
    <property type="match status" value="1"/>
</dbReference>
<keyword evidence="3" id="KW-0238">DNA-binding</keyword>
<evidence type="ECO:0000256" key="3">
    <source>
        <dbReference type="ARBA" id="ARBA00023125"/>
    </source>
</evidence>
<protein>
    <submittedName>
        <fullName evidence="6">Transcriptional regulator GcvA</fullName>
    </submittedName>
</protein>
<evidence type="ECO:0000256" key="2">
    <source>
        <dbReference type="ARBA" id="ARBA00023015"/>
    </source>
</evidence>
<dbReference type="InterPro" id="IPR036390">
    <property type="entry name" value="WH_DNA-bd_sf"/>
</dbReference>
<dbReference type="PANTHER" id="PTHR30537">
    <property type="entry name" value="HTH-TYPE TRANSCRIPTIONAL REGULATOR"/>
    <property type="match status" value="1"/>
</dbReference>
<accession>A0A545T3Y0</accession>
<dbReference type="InterPro" id="IPR005119">
    <property type="entry name" value="LysR_subst-bd"/>
</dbReference>
<dbReference type="Proteomes" id="UP000315252">
    <property type="component" value="Unassembled WGS sequence"/>
</dbReference>
<dbReference type="GO" id="GO:0006351">
    <property type="term" value="P:DNA-templated transcription"/>
    <property type="evidence" value="ECO:0007669"/>
    <property type="project" value="TreeGrafter"/>
</dbReference>
<sequence length="318" mass="34944">MKYKLPPLNSLRAFEAAARHLSFRQAAEELNVTPAAVSQQIKQLEATLGVQLFIRTTRALALSEAARAALPAIRNGFDSLHEGMRSLQAHHDPGILTVSVSPSFGMRWLLPRLEHFQQSHPDIEVRIDASNQLTDFSRGTVDVALRYGKGEYGKLTSELLIEDVAFPVCSPALVAPPNRLSKPQDLGEQALLHVDWVMESESAPTWPRWLEYAGVTGVDTTRGIRFSMDDMAVSAAISGLGIVVAARAFVIADLAAGRLVKPFPGNLDMPTAFHHYAVYPPQNARQPKIKAFMEWVRGEAAEDKALYETLPKQQNVAG</sequence>
<organism evidence="6 7">
    <name type="scientific">Denitrobaculum tricleocarpae</name>
    <dbReference type="NCBI Taxonomy" id="2591009"/>
    <lineage>
        <taxon>Bacteria</taxon>
        <taxon>Pseudomonadati</taxon>
        <taxon>Pseudomonadota</taxon>
        <taxon>Alphaproteobacteria</taxon>
        <taxon>Rhodospirillales</taxon>
        <taxon>Rhodospirillaceae</taxon>
        <taxon>Denitrobaculum</taxon>
    </lineage>
</organism>
<dbReference type="PRINTS" id="PR00039">
    <property type="entry name" value="HTHLYSR"/>
</dbReference>
<dbReference type="PANTHER" id="PTHR30537:SF74">
    <property type="entry name" value="HTH-TYPE TRANSCRIPTIONAL REGULATOR TRPI"/>
    <property type="match status" value="1"/>
</dbReference>
<dbReference type="PROSITE" id="PS50931">
    <property type="entry name" value="HTH_LYSR"/>
    <property type="match status" value="1"/>
</dbReference>
<dbReference type="SUPFAM" id="SSF53850">
    <property type="entry name" value="Periplasmic binding protein-like II"/>
    <property type="match status" value="1"/>
</dbReference>
<comment type="caution">
    <text evidence="6">The sequence shown here is derived from an EMBL/GenBank/DDBJ whole genome shotgun (WGS) entry which is preliminary data.</text>
</comment>
<reference evidence="6 7" key="1">
    <citation type="submission" date="2019-06" db="EMBL/GenBank/DDBJ databases">
        <title>Whole genome sequence for Rhodospirillaceae sp. R148.</title>
        <authorList>
            <person name="Wang G."/>
        </authorList>
    </citation>
    <scope>NUCLEOTIDE SEQUENCE [LARGE SCALE GENOMIC DNA]</scope>
    <source>
        <strain evidence="6 7">R148</strain>
    </source>
</reference>
<keyword evidence="7" id="KW-1185">Reference proteome</keyword>
<dbReference type="OrthoDB" id="9794694at2"/>
<evidence type="ECO:0000313" key="6">
    <source>
        <dbReference type="EMBL" id="TQV71933.1"/>
    </source>
</evidence>
<keyword evidence="2" id="KW-0805">Transcription regulation</keyword>
<evidence type="ECO:0000256" key="4">
    <source>
        <dbReference type="ARBA" id="ARBA00023163"/>
    </source>
</evidence>
<feature type="domain" description="HTH lysR-type" evidence="5">
    <location>
        <begin position="6"/>
        <end position="63"/>
    </location>
</feature>
<dbReference type="CDD" id="cd08432">
    <property type="entry name" value="PBP2_GcdR_TrpI_HvrB_AmpR_like"/>
    <property type="match status" value="1"/>
</dbReference>
<name>A0A545T3Y0_9PROT</name>
<dbReference type="SUPFAM" id="SSF46785">
    <property type="entry name" value="Winged helix' DNA-binding domain"/>
    <property type="match status" value="1"/>
</dbReference>
<evidence type="ECO:0000256" key="1">
    <source>
        <dbReference type="ARBA" id="ARBA00009437"/>
    </source>
</evidence>